<dbReference type="SUPFAM" id="SSF56672">
    <property type="entry name" value="DNA/RNA polymerases"/>
    <property type="match status" value="1"/>
</dbReference>
<name>A0A2I0WX58_9ASPA</name>
<feature type="domain" description="Reverse transcriptase" evidence="1">
    <location>
        <begin position="199"/>
        <end position="463"/>
    </location>
</feature>
<evidence type="ECO:0000313" key="2">
    <source>
        <dbReference type="EMBL" id="PKU80242.1"/>
    </source>
</evidence>
<dbReference type="PROSITE" id="PS50878">
    <property type="entry name" value="RT_POL"/>
    <property type="match status" value="1"/>
</dbReference>
<reference evidence="2 3" key="1">
    <citation type="journal article" date="2016" name="Sci. Rep.">
        <title>The Dendrobium catenatum Lindl. genome sequence provides insights into polysaccharide synthase, floral development and adaptive evolution.</title>
        <authorList>
            <person name="Zhang G.Q."/>
            <person name="Xu Q."/>
            <person name="Bian C."/>
            <person name="Tsai W.C."/>
            <person name="Yeh C.M."/>
            <person name="Liu K.W."/>
            <person name="Yoshida K."/>
            <person name="Zhang L.S."/>
            <person name="Chang S.B."/>
            <person name="Chen F."/>
            <person name="Shi Y."/>
            <person name="Su Y.Y."/>
            <person name="Zhang Y.Q."/>
            <person name="Chen L.J."/>
            <person name="Yin Y."/>
            <person name="Lin M."/>
            <person name="Huang H."/>
            <person name="Deng H."/>
            <person name="Wang Z.W."/>
            <person name="Zhu S.L."/>
            <person name="Zhao X."/>
            <person name="Deng C."/>
            <person name="Niu S.C."/>
            <person name="Huang J."/>
            <person name="Wang M."/>
            <person name="Liu G.H."/>
            <person name="Yang H.J."/>
            <person name="Xiao X.J."/>
            <person name="Hsiao Y.Y."/>
            <person name="Wu W.L."/>
            <person name="Chen Y.Y."/>
            <person name="Mitsuda N."/>
            <person name="Ohme-Takagi M."/>
            <person name="Luo Y.B."/>
            <person name="Van de Peer Y."/>
            <person name="Liu Z.J."/>
        </authorList>
    </citation>
    <scope>NUCLEOTIDE SEQUENCE [LARGE SCALE GENOMIC DNA]</scope>
    <source>
        <tissue evidence="2">The whole plant</tissue>
    </source>
</reference>
<proteinExistence type="predicted"/>
<dbReference type="InterPro" id="IPR000477">
    <property type="entry name" value="RT_dom"/>
</dbReference>
<evidence type="ECO:0000259" key="1">
    <source>
        <dbReference type="PROSITE" id="PS50878"/>
    </source>
</evidence>
<dbReference type="PANTHER" id="PTHR33116:SF80">
    <property type="entry name" value="REVERSE TRANSCRIPTASE ZINC-BINDING DOMAIN-CONTAINING PROTEIN"/>
    <property type="match status" value="1"/>
</dbReference>
<reference evidence="2 3" key="2">
    <citation type="journal article" date="2017" name="Nature">
        <title>The Apostasia genome and the evolution of orchids.</title>
        <authorList>
            <person name="Zhang G.Q."/>
            <person name="Liu K.W."/>
            <person name="Li Z."/>
            <person name="Lohaus R."/>
            <person name="Hsiao Y.Y."/>
            <person name="Niu S.C."/>
            <person name="Wang J.Y."/>
            <person name="Lin Y.C."/>
            <person name="Xu Q."/>
            <person name="Chen L.J."/>
            <person name="Yoshida K."/>
            <person name="Fujiwara S."/>
            <person name="Wang Z.W."/>
            <person name="Zhang Y.Q."/>
            <person name="Mitsuda N."/>
            <person name="Wang M."/>
            <person name="Liu G.H."/>
            <person name="Pecoraro L."/>
            <person name="Huang H.X."/>
            <person name="Xiao X.J."/>
            <person name="Lin M."/>
            <person name="Wu X.Y."/>
            <person name="Wu W.L."/>
            <person name="Chen Y.Y."/>
            <person name="Chang S.B."/>
            <person name="Sakamoto S."/>
            <person name="Ohme-Takagi M."/>
            <person name="Yagi M."/>
            <person name="Zeng S.J."/>
            <person name="Shen C.Y."/>
            <person name="Yeh C.M."/>
            <person name="Luo Y.B."/>
            <person name="Tsai W.C."/>
            <person name="Van de Peer Y."/>
            <person name="Liu Z.J."/>
        </authorList>
    </citation>
    <scope>NUCLEOTIDE SEQUENCE [LARGE SCALE GENOMIC DNA]</scope>
    <source>
        <tissue evidence="2">The whole plant</tissue>
    </source>
</reference>
<sequence length="608" mass="69367">MVLNWWNHNVFKNLFHNILLAEERVNYLEECCQADPSVAILALLMEAKGDLGMLQTQEEIFWKQKVASKNLMEGDKNTKYFHALVNKKRAINDIHKITKDDGSISVDHEEIASLAVNFFHKYFNKNFSPFTVFNHAFIPKLVSNVDNAVLTALPLMDEIKDTLFNMNGDSVAGSDGFTTKFFQHSWNIIAEDFYVAVLDFFKGSPIPNFFSSTSVVLIPKSNEVNSWNEFRHISLCSVFYKLVSKILMNRLSLILPNIISPNQMGFVKGRAITDNILLAQEMKLDIAKAYNNINWNFIYSMLNMFGFDDHFISLIKVCIENPHFSIIVNGKSHGYFKASHGLRQGDPISPALFIIAAEFLSRGLSDLFSNNPNLYFKILGGFNISHFCFADDFIVFANASTNNIKKIMCFFKSFEEVSGLVFNKQKSCFATAKSVNPNRILAIKNLTGFSQVSFPLKYLGIPLYKGRKKALLFDGLVSSVMNKLASWDSNFLSFGGRLVLIKNVLNSLPVYCFQTLFPPKFIYLRLERIFNKFFWRGNVQNSKIHWSSWVNCCGSLQEGAFGCKSMADMVNAFSFKLWFNFRNNVSFWAKFMRAKYCGGVLSLHVFLL</sequence>
<dbReference type="CDD" id="cd01650">
    <property type="entry name" value="RT_nLTR_like"/>
    <property type="match status" value="1"/>
</dbReference>
<dbReference type="AlphaFoldDB" id="A0A2I0WX58"/>
<dbReference type="PANTHER" id="PTHR33116">
    <property type="entry name" value="REVERSE TRANSCRIPTASE ZINC-BINDING DOMAIN-CONTAINING PROTEIN-RELATED-RELATED"/>
    <property type="match status" value="1"/>
</dbReference>
<gene>
    <name evidence="2" type="ORF">MA16_Dca005773</name>
</gene>
<organism evidence="2 3">
    <name type="scientific">Dendrobium catenatum</name>
    <dbReference type="NCBI Taxonomy" id="906689"/>
    <lineage>
        <taxon>Eukaryota</taxon>
        <taxon>Viridiplantae</taxon>
        <taxon>Streptophyta</taxon>
        <taxon>Embryophyta</taxon>
        <taxon>Tracheophyta</taxon>
        <taxon>Spermatophyta</taxon>
        <taxon>Magnoliopsida</taxon>
        <taxon>Liliopsida</taxon>
        <taxon>Asparagales</taxon>
        <taxon>Orchidaceae</taxon>
        <taxon>Epidendroideae</taxon>
        <taxon>Malaxideae</taxon>
        <taxon>Dendrobiinae</taxon>
        <taxon>Dendrobium</taxon>
    </lineage>
</organism>
<evidence type="ECO:0000313" key="3">
    <source>
        <dbReference type="Proteomes" id="UP000233837"/>
    </source>
</evidence>
<dbReference type="EMBL" id="KZ502363">
    <property type="protein sequence ID" value="PKU80242.1"/>
    <property type="molecule type" value="Genomic_DNA"/>
</dbReference>
<accession>A0A2I0WX58</accession>
<protein>
    <submittedName>
        <fullName evidence="2">Ribonuclease H protein</fullName>
    </submittedName>
</protein>
<dbReference type="Proteomes" id="UP000233837">
    <property type="component" value="Unassembled WGS sequence"/>
</dbReference>
<keyword evidence="3" id="KW-1185">Reference proteome</keyword>
<dbReference type="InterPro" id="IPR043502">
    <property type="entry name" value="DNA/RNA_pol_sf"/>
</dbReference>
<dbReference type="Pfam" id="PF00078">
    <property type="entry name" value="RVT_1"/>
    <property type="match status" value="1"/>
</dbReference>